<evidence type="ECO:0008006" key="3">
    <source>
        <dbReference type="Google" id="ProtNLM"/>
    </source>
</evidence>
<keyword evidence="2" id="KW-1185">Reference proteome</keyword>
<dbReference type="SUPFAM" id="SSF109854">
    <property type="entry name" value="DinB/YfiT-like putative metalloenzymes"/>
    <property type="match status" value="1"/>
</dbReference>
<dbReference type="RefSeq" id="WP_166523184.1">
    <property type="nucleotide sequence ID" value="NZ_JAAABI010000002.1"/>
</dbReference>
<reference evidence="1" key="1">
    <citation type="submission" date="2020-01" db="EMBL/GenBank/DDBJ databases">
        <title>Muricauda ochracea sp. nov., isolated from a tidal flat of Garorim bay in Korea.</title>
        <authorList>
            <person name="Kim D."/>
            <person name="Yoo Y."/>
            <person name="Kim J.-J."/>
        </authorList>
    </citation>
    <scope>NUCLEOTIDE SEQUENCE</scope>
    <source>
        <strain evidence="1">JGD-17</strain>
    </source>
</reference>
<name>A0A964TBF2_9FLAO</name>
<dbReference type="Gene3D" id="1.20.120.450">
    <property type="entry name" value="dinb family like domain"/>
    <property type="match status" value="1"/>
</dbReference>
<protein>
    <recommendedName>
        <fullName evidence="3">DinB family protein</fullName>
    </recommendedName>
</protein>
<dbReference type="AlphaFoldDB" id="A0A964TBF2"/>
<dbReference type="InterPro" id="IPR034660">
    <property type="entry name" value="DinB/YfiT-like"/>
</dbReference>
<proteinExistence type="predicted"/>
<accession>A0A964TBF2</accession>
<evidence type="ECO:0000313" key="1">
    <source>
        <dbReference type="EMBL" id="NAY91782.1"/>
    </source>
</evidence>
<evidence type="ECO:0000313" key="2">
    <source>
        <dbReference type="Proteomes" id="UP000667650"/>
    </source>
</evidence>
<dbReference type="EMBL" id="JAAABI010000002">
    <property type="protein sequence ID" value="NAY91782.1"/>
    <property type="molecule type" value="Genomic_DNA"/>
</dbReference>
<gene>
    <name evidence="1" type="ORF">GTQ34_07625</name>
</gene>
<dbReference type="Proteomes" id="UP000667650">
    <property type="component" value="Unassembled WGS sequence"/>
</dbReference>
<organism evidence="1 2">
    <name type="scientific">Flagellimonas ochracea</name>
    <dbReference type="NCBI Taxonomy" id="2696472"/>
    <lineage>
        <taxon>Bacteria</taxon>
        <taxon>Pseudomonadati</taxon>
        <taxon>Bacteroidota</taxon>
        <taxon>Flavobacteriia</taxon>
        <taxon>Flavobacteriales</taxon>
        <taxon>Flavobacteriaceae</taxon>
        <taxon>Flagellimonas</taxon>
    </lineage>
</organism>
<sequence length="195" mass="22785">MSSLVVTPENQIQRLNSILVRVEHLQKLDFQTLTTPPGPKSWNIVEVLTHLNIAYGLYRPKFDEVLENTPNIQKESNTFKVSAWQRMIINMQRPKGTVRKWKMKTLKRFEPLLDTETMNEGKVTATFVHFFDSHLHLKDCILKSRRKDVSKRKISSAIGPIVKFYLPEAFEFLLCHLERHMVQIDEILKKQAVVS</sequence>
<comment type="caution">
    <text evidence="1">The sequence shown here is derived from an EMBL/GenBank/DDBJ whole genome shotgun (WGS) entry which is preliminary data.</text>
</comment>